<feature type="transmembrane region" description="Helical" evidence="5">
    <location>
        <begin position="319"/>
        <end position="340"/>
    </location>
</feature>
<organism evidence="7 8">
    <name type="scientific">Aphanizomenon flos-aquae FACHB-1249</name>
    <dbReference type="NCBI Taxonomy" id="2692889"/>
    <lineage>
        <taxon>Bacteria</taxon>
        <taxon>Bacillati</taxon>
        <taxon>Cyanobacteriota</taxon>
        <taxon>Cyanophyceae</taxon>
        <taxon>Nostocales</taxon>
        <taxon>Aphanizomenonaceae</taxon>
        <taxon>Aphanizomenon</taxon>
    </lineage>
</organism>
<evidence type="ECO:0000256" key="5">
    <source>
        <dbReference type="SAM" id="Phobius"/>
    </source>
</evidence>
<keyword evidence="5" id="KW-0472">Membrane</keyword>
<evidence type="ECO:0000313" key="7">
    <source>
        <dbReference type="EMBL" id="MBD2686433.1"/>
    </source>
</evidence>
<evidence type="ECO:0000256" key="4">
    <source>
        <dbReference type="ARBA" id="ARBA00022840"/>
    </source>
</evidence>
<keyword evidence="5" id="KW-0812">Transmembrane</keyword>
<keyword evidence="4" id="KW-0067">ATP-binding</keyword>
<dbReference type="PANTHER" id="PTHR43289">
    <property type="entry name" value="MITOGEN-ACTIVATED PROTEIN KINASE KINASE KINASE 20-RELATED"/>
    <property type="match status" value="1"/>
</dbReference>
<protein>
    <submittedName>
        <fullName evidence="7">Serine/threonine protein kinase</fullName>
    </submittedName>
</protein>
<evidence type="ECO:0000256" key="2">
    <source>
        <dbReference type="ARBA" id="ARBA00022741"/>
    </source>
</evidence>
<dbReference type="PANTHER" id="PTHR43289:SF34">
    <property type="entry name" value="SERINE_THREONINE-PROTEIN KINASE YBDM-RELATED"/>
    <property type="match status" value="1"/>
</dbReference>
<dbReference type="RefSeq" id="WP_190386136.1">
    <property type="nucleotide sequence ID" value="NZ_JACJTM010000032.1"/>
</dbReference>
<accession>A0ABR8IWF9</accession>
<feature type="domain" description="Protein kinase" evidence="6">
    <location>
        <begin position="14"/>
        <end position="275"/>
    </location>
</feature>
<proteinExistence type="predicted"/>
<keyword evidence="3 7" id="KW-0418">Kinase</keyword>
<dbReference type="EMBL" id="JACJTM010000032">
    <property type="protein sequence ID" value="MBD2686433.1"/>
    <property type="molecule type" value="Genomic_DNA"/>
</dbReference>
<dbReference type="InterPro" id="IPR011009">
    <property type="entry name" value="Kinase-like_dom_sf"/>
</dbReference>
<evidence type="ECO:0000313" key="8">
    <source>
        <dbReference type="Proteomes" id="UP000660270"/>
    </source>
</evidence>
<name>A0ABR8IWF9_APHFL</name>
<dbReference type="Pfam" id="PF00069">
    <property type="entry name" value="Pkinase"/>
    <property type="match status" value="1"/>
</dbReference>
<dbReference type="InterPro" id="IPR000719">
    <property type="entry name" value="Prot_kinase_dom"/>
</dbReference>
<evidence type="ECO:0000259" key="6">
    <source>
        <dbReference type="PROSITE" id="PS50011"/>
    </source>
</evidence>
<keyword evidence="2" id="KW-0547">Nucleotide-binding</keyword>
<evidence type="ECO:0000256" key="3">
    <source>
        <dbReference type="ARBA" id="ARBA00022777"/>
    </source>
</evidence>
<keyword evidence="5" id="KW-1133">Transmembrane helix</keyword>
<comment type="caution">
    <text evidence="7">The sequence shown here is derived from an EMBL/GenBank/DDBJ whole genome shotgun (WGS) entry which is preliminary data.</text>
</comment>
<dbReference type="GeneID" id="78218018"/>
<dbReference type="SUPFAM" id="SSF56112">
    <property type="entry name" value="Protein kinase-like (PK-like)"/>
    <property type="match status" value="1"/>
</dbReference>
<reference evidence="7 8" key="1">
    <citation type="journal article" date="2020" name="ISME J.">
        <title>Comparative genomics reveals insights into cyanobacterial evolution and habitat adaptation.</title>
        <authorList>
            <person name="Chen M.Y."/>
            <person name="Teng W.K."/>
            <person name="Zhao L."/>
            <person name="Hu C.X."/>
            <person name="Zhou Y.K."/>
            <person name="Han B.P."/>
            <person name="Song L.R."/>
            <person name="Shu W.S."/>
        </authorList>
    </citation>
    <scope>NUCLEOTIDE SEQUENCE [LARGE SCALE GENOMIC DNA]</scope>
    <source>
        <strain evidence="7 8">FACHB-1249</strain>
    </source>
</reference>
<gene>
    <name evidence="7" type="ORF">H6G43_14660</name>
</gene>
<sequence>MAWVPGDKLQNGKYTIERELKTGRFGVNYIAKNKHHDLLLLKTLDVNSLTSLSLSDKERLETMFMREAVKLTLCQHEHIVKFYEPFKEAGYSCLVMEYIPGETLDKLGKISPEEALIYIQQIGAALTIVHQHHLIHGDVQPENIILRAGKSEAVLIDFDLVLDFDHELTTRRVRENVEGFASLELCTKNTKPTAASDIYSLAATFYYAITGQLPETALKRKIDNKRLTPPQELISGISNELNLAILKGMELEAKNRPESIELWLKLLNSNSHNANAVSQNANAKSKNANVKGKNTNAASHINNGIGNKAIVNWDKRMQILTLVIAAIAAFGALLQGIASWNSQTIPPSNPTSTKK</sequence>
<dbReference type="PROSITE" id="PS50011">
    <property type="entry name" value="PROTEIN_KINASE_DOM"/>
    <property type="match status" value="1"/>
</dbReference>
<keyword evidence="7" id="KW-0723">Serine/threonine-protein kinase</keyword>
<keyword evidence="8" id="KW-1185">Reference proteome</keyword>
<dbReference type="Proteomes" id="UP000660270">
    <property type="component" value="Unassembled WGS sequence"/>
</dbReference>
<dbReference type="Gene3D" id="1.10.510.10">
    <property type="entry name" value="Transferase(Phosphotransferase) domain 1"/>
    <property type="match status" value="1"/>
</dbReference>
<dbReference type="GO" id="GO:0004674">
    <property type="term" value="F:protein serine/threonine kinase activity"/>
    <property type="evidence" value="ECO:0007669"/>
    <property type="project" value="UniProtKB-KW"/>
</dbReference>
<evidence type="ECO:0000256" key="1">
    <source>
        <dbReference type="ARBA" id="ARBA00022679"/>
    </source>
</evidence>
<dbReference type="CDD" id="cd14014">
    <property type="entry name" value="STKc_PknB_like"/>
    <property type="match status" value="1"/>
</dbReference>
<keyword evidence="1" id="KW-0808">Transferase</keyword>